<feature type="region of interest" description="Disordered" evidence="2">
    <location>
        <begin position="802"/>
        <end position="831"/>
    </location>
</feature>
<sequence length="831" mass="92426">MAANERRTRPSVDEIKLAYDHLFSPGLCLSKVKDAALGGRLFESPEGSPGVPGRSLAWKVFLTSLEPLQRPPELPLAPSAYLEPMRALRTDFTRLLLAKMRAPDGSYEDGFIVPGTNSPPQRPNRAASNLEQNNPLSLHDENPWKEWFSAVELRKTISQDVERTFPDIEYFRSPVVQSQLINILFLYSVMNPAVGYRQGMHELLAPLYYAVDYDSVPEADGSSSTITDDFTEMCSRRWVAADSWSLFQAVMRGVGRWYEWREPQYEVPMIGSVPGHVQLNVPDGQVQIQPYVSPILLACNRIQKEHLKSVDPALWERMQSAGIEPQIYGIRWLRLMFTREFNMHDSMILWDGLFAVDPSFELAPWICVAMLLRIRNRLIPSDYSTQLTYLLRYPTPPTTSPTMPHHATLLLRQALTLQMSPTPATGAAIVFENRNLLGIPTEVSDPPEPRVRRAGRPGETQRRRTSVSGSDLPNGGPGRNGHARQASAASLQFANLGMLKQGLMDRGEALGLNQTILNAVSEIKKNLPDLAANLVRTPASQSASYTAYPLVDERPPEERPPWEPRTRFEMEKDVADMKALQKRLGESVGWIVDTLLLDEGENAAEDQAKKIRARKREALESLAYVRDVLRGSVTDIEEERLVGEEEIKRRKERLEKEKDRAPTRALETGHSSQTSQVHSIIHPPLPSHSQPAAPLPASVNEPRSRTMTSRSSQHAFAPLNPHTTTSSTFNSPRFDNAQPTGLITPWSSTALANSSGAASNVGAPRAPWNYTRSGFSGTTPSFTPPSLAPPPRASVIRVPPLPIALYKPHPPPPGQSPNKAQVHDDPLGVLR</sequence>
<accession>W4KK51</accession>
<proteinExistence type="predicted"/>
<feature type="region of interest" description="Disordered" evidence="2">
    <location>
        <begin position="112"/>
        <end position="135"/>
    </location>
</feature>
<name>W4KK51_HETIT</name>
<evidence type="ECO:0000256" key="1">
    <source>
        <dbReference type="ARBA" id="ARBA00022468"/>
    </source>
</evidence>
<dbReference type="eggNOG" id="KOG1091">
    <property type="taxonomic scope" value="Eukaryota"/>
</dbReference>
<protein>
    <recommendedName>
        <fullName evidence="3">Rab-GAP TBC domain-containing protein</fullName>
    </recommendedName>
</protein>
<evidence type="ECO:0000313" key="5">
    <source>
        <dbReference type="Proteomes" id="UP000030671"/>
    </source>
</evidence>
<feature type="compositionally biased region" description="Polar residues" evidence="2">
    <location>
        <begin position="721"/>
        <end position="741"/>
    </location>
</feature>
<dbReference type="STRING" id="747525.W4KK51"/>
<feature type="compositionally biased region" description="Basic and acidic residues" evidence="2">
    <location>
        <begin position="821"/>
        <end position="831"/>
    </location>
</feature>
<dbReference type="SUPFAM" id="SSF47923">
    <property type="entry name" value="Ypt/Rab-GAP domain of gyp1p"/>
    <property type="match status" value="2"/>
</dbReference>
<feature type="region of interest" description="Disordered" evidence="2">
    <location>
        <begin position="652"/>
        <end position="742"/>
    </location>
</feature>
<dbReference type="HOGENOM" id="CLU_017119_1_0_1"/>
<dbReference type="Pfam" id="PF00566">
    <property type="entry name" value="RabGAP-TBC"/>
    <property type="match status" value="2"/>
</dbReference>
<dbReference type="Gene3D" id="1.10.472.80">
    <property type="entry name" value="Ypt/Rab-GAP domain of gyp1p, domain 3"/>
    <property type="match status" value="1"/>
</dbReference>
<feature type="compositionally biased region" description="Basic and acidic residues" evidence="2">
    <location>
        <begin position="652"/>
        <end position="662"/>
    </location>
</feature>
<dbReference type="FunFam" id="1.10.472.80:FF:000038">
    <property type="entry name" value="TBC1 domain family member 5"/>
    <property type="match status" value="1"/>
</dbReference>
<dbReference type="GeneID" id="20674592"/>
<feature type="domain" description="Rab-GAP TBC" evidence="3">
    <location>
        <begin position="137"/>
        <end position="357"/>
    </location>
</feature>
<reference evidence="4 5" key="1">
    <citation type="journal article" date="2012" name="New Phytol.">
        <title>Insight into trade-off between wood decay and parasitism from the genome of a fungal forest pathogen.</title>
        <authorList>
            <person name="Olson A."/>
            <person name="Aerts A."/>
            <person name="Asiegbu F."/>
            <person name="Belbahri L."/>
            <person name="Bouzid O."/>
            <person name="Broberg A."/>
            <person name="Canback B."/>
            <person name="Coutinho P.M."/>
            <person name="Cullen D."/>
            <person name="Dalman K."/>
            <person name="Deflorio G."/>
            <person name="van Diepen L.T."/>
            <person name="Dunand C."/>
            <person name="Duplessis S."/>
            <person name="Durling M."/>
            <person name="Gonthier P."/>
            <person name="Grimwood J."/>
            <person name="Fossdal C.G."/>
            <person name="Hansson D."/>
            <person name="Henrissat B."/>
            <person name="Hietala A."/>
            <person name="Himmelstrand K."/>
            <person name="Hoffmeister D."/>
            <person name="Hogberg N."/>
            <person name="James T.Y."/>
            <person name="Karlsson M."/>
            <person name="Kohler A."/>
            <person name="Kues U."/>
            <person name="Lee Y.H."/>
            <person name="Lin Y.C."/>
            <person name="Lind M."/>
            <person name="Lindquist E."/>
            <person name="Lombard V."/>
            <person name="Lucas S."/>
            <person name="Lunden K."/>
            <person name="Morin E."/>
            <person name="Murat C."/>
            <person name="Park J."/>
            <person name="Raffaello T."/>
            <person name="Rouze P."/>
            <person name="Salamov A."/>
            <person name="Schmutz J."/>
            <person name="Solheim H."/>
            <person name="Stahlberg J."/>
            <person name="Velez H."/>
            <person name="de Vries R.P."/>
            <person name="Wiebenga A."/>
            <person name="Woodward S."/>
            <person name="Yakovlev I."/>
            <person name="Garbelotto M."/>
            <person name="Martin F."/>
            <person name="Grigoriev I.V."/>
            <person name="Stenlid J."/>
        </authorList>
    </citation>
    <scope>NUCLEOTIDE SEQUENCE [LARGE SCALE GENOMIC DNA]</scope>
    <source>
        <strain evidence="4 5">TC 32-1</strain>
    </source>
</reference>
<dbReference type="SMART" id="SM00164">
    <property type="entry name" value="TBC"/>
    <property type="match status" value="1"/>
</dbReference>
<dbReference type="KEGG" id="hir:HETIRDRAFT_432180"/>
<gene>
    <name evidence="4" type="ORF">HETIRDRAFT_432180</name>
</gene>
<feature type="compositionally biased region" description="Polar residues" evidence="2">
    <location>
        <begin position="705"/>
        <end position="714"/>
    </location>
</feature>
<dbReference type="InterPro" id="IPR000195">
    <property type="entry name" value="Rab-GAP-TBC_dom"/>
</dbReference>
<dbReference type="GO" id="GO:0005096">
    <property type="term" value="F:GTPase activator activity"/>
    <property type="evidence" value="ECO:0007669"/>
    <property type="project" value="UniProtKB-KW"/>
</dbReference>
<evidence type="ECO:0000256" key="2">
    <source>
        <dbReference type="SAM" id="MobiDB-lite"/>
    </source>
</evidence>
<evidence type="ECO:0000259" key="3">
    <source>
        <dbReference type="PROSITE" id="PS50086"/>
    </source>
</evidence>
<organism evidence="4 5">
    <name type="scientific">Heterobasidion irregulare (strain TC 32-1)</name>
    <dbReference type="NCBI Taxonomy" id="747525"/>
    <lineage>
        <taxon>Eukaryota</taxon>
        <taxon>Fungi</taxon>
        <taxon>Dikarya</taxon>
        <taxon>Basidiomycota</taxon>
        <taxon>Agaricomycotina</taxon>
        <taxon>Agaricomycetes</taxon>
        <taxon>Russulales</taxon>
        <taxon>Bondarzewiaceae</taxon>
        <taxon>Heterobasidion</taxon>
        <taxon>Heterobasidion annosum species complex</taxon>
    </lineage>
</organism>
<evidence type="ECO:0000313" key="4">
    <source>
        <dbReference type="EMBL" id="ETW85421.1"/>
    </source>
</evidence>
<dbReference type="InParanoid" id="W4KK51"/>
<dbReference type="AlphaFoldDB" id="W4KK51"/>
<dbReference type="Proteomes" id="UP000030671">
    <property type="component" value="Unassembled WGS sequence"/>
</dbReference>
<dbReference type="FunFam" id="1.10.8.270:FF:000031">
    <property type="entry name" value="TBC1 domain family member 5"/>
    <property type="match status" value="1"/>
</dbReference>
<dbReference type="PROSITE" id="PS50086">
    <property type="entry name" value="TBC_RABGAP"/>
    <property type="match status" value="1"/>
</dbReference>
<feature type="compositionally biased region" description="Polar residues" evidence="2">
    <location>
        <begin position="126"/>
        <end position="135"/>
    </location>
</feature>
<dbReference type="InterPro" id="IPR035969">
    <property type="entry name" value="Rab-GAP_TBC_sf"/>
</dbReference>
<dbReference type="PANTHER" id="PTHR22957">
    <property type="entry name" value="TBC1 DOMAIN FAMILY MEMBER GTPASE-ACTIVATING PROTEIN"/>
    <property type="match status" value="1"/>
</dbReference>
<dbReference type="Gene3D" id="1.10.8.270">
    <property type="entry name" value="putative rabgap domain of human tbc1 domain family member 14 like domains"/>
    <property type="match status" value="1"/>
</dbReference>
<keyword evidence="1" id="KW-0343">GTPase activation</keyword>
<dbReference type="EMBL" id="KI925455">
    <property type="protein sequence ID" value="ETW85421.1"/>
    <property type="molecule type" value="Genomic_DNA"/>
</dbReference>
<dbReference type="RefSeq" id="XP_009542284.1">
    <property type="nucleotide sequence ID" value="XM_009543989.1"/>
</dbReference>
<feature type="region of interest" description="Disordered" evidence="2">
    <location>
        <begin position="439"/>
        <end position="486"/>
    </location>
</feature>
<feature type="compositionally biased region" description="Polar residues" evidence="2">
    <location>
        <begin position="669"/>
        <end position="678"/>
    </location>
</feature>
<dbReference type="OrthoDB" id="27140at2759"/>
<keyword evidence="5" id="KW-1185">Reference proteome</keyword>
<dbReference type="PANTHER" id="PTHR22957:SF337">
    <property type="entry name" value="TBC1 DOMAIN FAMILY MEMBER 5"/>
    <property type="match status" value="1"/>
</dbReference>